<proteinExistence type="predicted"/>
<gene>
    <name evidence="2" type="ORF">NP075_17535</name>
</gene>
<evidence type="ECO:0000256" key="1">
    <source>
        <dbReference type="SAM" id="MobiDB-lite"/>
    </source>
</evidence>
<evidence type="ECO:0000313" key="2">
    <source>
        <dbReference type="EMBL" id="UUI64890.1"/>
    </source>
</evidence>
<reference evidence="2 3" key="1">
    <citation type="submission" date="2022-07" db="EMBL/GenBank/DDBJ databases">
        <title>Novel species in genus cellulomonas.</title>
        <authorList>
            <person name="Ye L."/>
        </authorList>
    </citation>
    <scope>NUCLEOTIDE SEQUENCE [LARGE SCALE GENOMIC DNA]</scope>
    <source>
        <strain evidence="3">zg-Y908</strain>
    </source>
</reference>
<feature type="compositionally biased region" description="Low complexity" evidence="1">
    <location>
        <begin position="1"/>
        <end position="20"/>
    </location>
</feature>
<organism evidence="2 3">
    <name type="scientific">Cellulomonas wangsupingiae</name>
    <dbReference type="NCBI Taxonomy" id="2968085"/>
    <lineage>
        <taxon>Bacteria</taxon>
        <taxon>Bacillati</taxon>
        <taxon>Actinomycetota</taxon>
        <taxon>Actinomycetes</taxon>
        <taxon>Micrococcales</taxon>
        <taxon>Cellulomonadaceae</taxon>
        <taxon>Cellulomonas</taxon>
    </lineage>
</organism>
<dbReference type="EMBL" id="CP101989">
    <property type="protein sequence ID" value="UUI64890.1"/>
    <property type="molecule type" value="Genomic_DNA"/>
</dbReference>
<dbReference type="RefSeq" id="WP_227563380.1">
    <property type="nucleotide sequence ID" value="NZ_CP101989.1"/>
</dbReference>
<protein>
    <submittedName>
        <fullName evidence="2">Uncharacterized protein</fullName>
    </submittedName>
</protein>
<feature type="region of interest" description="Disordered" evidence="1">
    <location>
        <begin position="1"/>
        <end position="59"/>
    </location>
</feature>
<evidence type="ECO:0000313" key="3">
    <source>
        <dbReference type="Proteomes" id="UP001317322"/>
    </source>
</evidence>
<name>A0ABY5K4I6_9CELL</name>
<dbReference type="Proteomes" id="UP001317322">
    <property type="component" value="Chromosome"/>
</dbReference>
<sequence length="59" mass="5972">MTVPDDTTTPTPDEVPDPVTATAPRVDPASGGDDGGLPPIEETVLPKDSSRTPGLPGYA</sequence>
<accession>A0ABY5K4I6</accession>
<keyword evidence="3" id="KW-1185">Reference proteome</keyword>